<keyword evidence="3" id="KW-0732">Signal</keyword>
<dbReference type="STRING" id="361077.A0A151ZIN8"/>
<dbReference type="EC" id="3.1.1.-" evidence="3"/>
<evidence type="ECO:0000259" key="4">
    <source>
        <dbReference type="Pfam" id="PF00135"/>
    </source>
</evidence>
<keyword evidence="2 3" id="KW-0378">Hydrolase</keyword>
<comment type="caution">
    <text evidence="5">The sequence shown here is derived from an EMBL/GenBank/DDBJ whole genome shotgun (WGS) entry which is preliminary data.</text>
</comment>
<evidence type="ECO:0000313" key="6">
    <source>
        <dbReference type="Proteomes" id="UP000076078"/>
    </source>
</evidence>
<name>A0A151ZIN8_TIELA</name>
<dbReference type="Pfam" id="PF00135">
    <property type="entry name" value="COesterase"/>
    <property type="match status" value="1"/>
</dbReference>
<feature type="domain" description="Carboxylesterase type B" evidence="4">
    <location>
        <begin position="32"/>
        <end position="496"/>
    </location>
</feature>
<reference evidence="5 6" key="1">
    <citation type="submission" date="2015-12" db="EMBL/GenBank/DDBJ databases">
        <title>Dictyostelia acquired genes for synthesis and detection of signals that induce cell-type specialization by lateral gene transfer from prokaryotes.</title>
        <authorList>
            <person name="Gloeckner G."/>
            <person name="Schaap P."/>
        </authorList>
    </citation>
    <scope>NUCLEOTIDE SEQUENCE [LARGE SCALE GENOMIC DNA]</scope>
    <source>
        <strain evidence="5 6">TK</strain>
    </source>
</reference>
<proteinExistence type="inferred from homology"/>
<comment type="similarity">
    <text evidence="1 3">Belongs to the type-B carboxylesterase/lipase family.</text>
</comment>
<dbReference type="PROSITE" id="PS00122">
    <property type="entry name" value="CARBOXYLESTERASE_B_1"/>
    <property type="match status" value="1"/>
</dbReference>
<accession>A0A151ZIN8</accession>
<keyword evidence="6" id="KW-1185">Reference proteome</keyword>
<dbReference type="InParanoid" id="A0A151ZIN8"/>
<protein>
    <recommendedName>
        <fullName evidence="3">Carboxylic ester hydrolase</fullName>
        <ecNumber evidence="3">3.1.1.-</ecNumber>
    </recommendedName>
</protein>
<feature type="chain" id="PRO_5007359217" description="Carboxylic ester hydrolase" evidence="3">
    <location>
        <begin position="19"/>
        <end position="527"/>
    </location>
</feature>
<gene>
    <name evidence="5" type="ORF">DLAC_05140</name>
</gene>
<dbReference type="Proteomes" id="UP000076078">
    <property type="component" value="Unassembled WGS sequence"/>
</dbReference>
<sequence>MKVIILSLLVLMVCTINAQPFWPYTSDEYPLTVPTSYGFYTGLYMNTSRAFLGVPYAQPPIGNLRFKPPQSLQYSWGNYSATLSPPSCWQSGKPTGYNYSEDCLYMNIYTPRTSPSNSLFPSLPVMVWIHGGRYWTGSTKEYNGDMLSSLGNTIVVVIQYRLNIFGFQSFDSNTNNGLLDQQMALRWVQRNIRSFGGDPNRVTIFGESAGGSSVLYHLTIPGSFNLYNRAIAHSAWQFVIPTAETSRQKTVPWAALKGCANVTATGQPDYTAILSCLQSKPASDITPSTGQSDFMLPMIDNTLISNQLQTSFKLGKYNKLANIIIGHNYDEGNFMAYSRLGFVGPTDPVSNATLYDALVRYLNVYFQPNEVQTIVSWYLPVAANLTNWYGGAEFFGDYYIICGSIMVSKYLSDQGAKIQNYIFDYSSPNYPSTQRYLAASHGNELPYVFYQPVYTYYPFAVSDYAISARMARSWTDFATNGNPTNALSYWPTYPNAMYYGQDVNNFSDNREYLKGICENWRPYFEAY</sequence>
<dbReference type="InterPro" id="IPR029058">
    <property type="entry name" value="AB_hydrolase_fold"/>
</dbReference>
<evidence type="ECO:0000256" key="2">
    <source>
        <dbReference type="ARBA" id="ARBA00022801"/>
    </source>
</evidence>
<dbReference type="InterPro" id="IPR050309">
    <property type="entry name" value="Type-B_Carboxylest/Lipase"/>
</dbReference>
<evidence type="ECO:0000313" key="5">
    <source>
        <dbReference type="EMBL" id="KYQ93750.1"/>
    </source>
</evidence>
<dbReference type="PANTHER" id="PTHR11559">
    <property type="entry name" value="CARBOXYLESTERASE"/>
    <property type="match status" value="1"/>
</dbReference>
<evidence type="ECO:0000256" key="1">
    <source>
        <dbReference type="ARBA" id="ARBA00005964"/>
    </source>
</evidence>
<dbReference type="InterPro" id="IPR019826">
    <property type="entry name" value="Carboxylesterase_B_AS"/>
</dbReference>
<dbReference type="OrthoDB" id="15500at2759"/>
<evidence type="ECO:0000256" key="3">
    <source>
        <dbReference type="RuleBase" id="RU361235"/>
    </source>
</evidence>
<dbReference type="ESTHER" id="9myce-a0a151zin8">
    <property type="family name" value="Cholinesterase-like"/>
</dbReference>
<dbReference type="OMA" id="KASNCAD"/>
<dbReference type="SUPFAM" id="SSF53474">
    <property type="entry name" value="alpha/beta-Hydrolases"/>
    <property type="match status" value="1"/>
</dbReference>
<dbReference type="EMBL" id="LODT01000025">
    <property type="protein sequence ID" value="KYQ93750.1"/>
    <property type="molecule type" value="Genomic_DNA"/>
</dbReference>
<dbReference type="AlphaFoldDB" id="A0A151ZIN8"/>
<organism evidence="5 6">
    <name type="scientific">Tieghemostelium lacteum</name>
    <name type="common">Slime mold</name>
    <name type="synonym">Dictyostelium lacteum</name>
    <dbReference type="NCBI Taxonomy" id="361077"/>
    <lineage>
        <taxon>Eukaryota</taxon>
        <taxon>Amoebozoa</taxon>
        <taxon>Evosea</taxon>
        <taxon>Eumycetozoa</taxon>
        <taxon>Dictyostelia</taxon>
        <taxon>Dictyosteliales</taxon>
        <taxon>Raperosteliaceae</taxon>
        <taxon>Tieghemostelium</taxon>
    </lineage>
</organism>
<feature type="signal peptide" evidence="3">
    <location>
        <begin position="1"/>
        <end position="18"/>
    </location>
</feature>
<dbReference type="Gene3D" id="3.40.50.1820">
    <property type="entry name" value="alpha/beta hydrolase"/>
    <property type="match status" value="1"/>
</dbReference>
<dbReference type="InterPro" id="IPR002018">
    <property type="entry name" value="CarbesteraseB"/>
</dbReference>
<dbReference type="GO" id="GO:0016787">
    <property type="term" value="F:hydrolase activity"/>
    <property type="evidence" value="ECO:0007669"/>
    <property type="project" value="UniProtKB-KW"/>
</dbReference>